<evidence type="ECO:0000313" key="8">
    <source>
        <dbReference type="EnsemblMetazoa" id="MESCA009066-PA"/>
    </source>
</evidence>
<dbReference type="OMA" id="NITCMAN"/>
<dbReference type="SMART" id="SM00032">
    <property type="entry name" value="CCP"/>
    <property type="match status" value="2"/>
</dbReference>
<dbReference type="EMBL" id="CAQQ02137750">
    <property type="status" value="NOT_ANNOTATED_CDS"/>
    <property type="molecule type" value="Genomic_DNA"/>
</dbReference>
<name>T1GYX8_MEGSC</name>
<dbReference type="InterPro" id="IPR013783">
    <property type="entry name" value="Ig-like_fold"/>
</dbReference>
<dbReference type="Pfam" id="PF00084">
    <property type="entry name" value="Sushi"/>
    <property type="match status" value="1"/>
</dbReference>
<dbReference type="InterPro" id="IPR050350">
    <property type="entry name" value="Compl-Cell_Adhes-Reg"/>
</dbReference>
<organism evidence="8 9">
    <name type="scientific">Megaselia scalaris</name>
    <name type="common">Humpbacked fly</name>
    <name type="synonym">Phora scalaris</name>
    <dbReference type="NCBI Taxonomy" id="36166"/>
    <lineage>
        <taxon>Eukaryota</taxon>
        <taxon>Metazoa</taxon>
        <taxon>Ecdysozoa</taxon>
        <taxon>Arthropoda</taxon>
        <taxon>Hexapoda</taxon>
        <taxon>Insecta</taxon>
        <taxon>Pterygota</taxon>
        <taxon>Neoptera</taxon>
        <taxon>Endopterygota</taxon>
        <taxon>Diptera</taxon>
        <taxon>Brachycera</taxon>
        <taxon>Muscomorpha</taxon>
        <taxon>Platypezoidea</taxon>
        <taxon>Phoridae</taxon>
        <taxon>Megaseliini</taxon>
        <taxon>Megaselia</taxon>
    </lineage>
</organism>
<evidence type="ECO:0000259" key="7">
    <source>
        <dbReference type="PROSITE" id="PS50923"/>
    </source>
</evidence>
<dbReference type="EnsemblMetazoa" id="MESCA009066-RA">
    <property type="protein sequence ID" value="MESCA009066-PA"/>
    <property type="gene ID" value="MESCA009066"/>
</dbReference>
<dbReference type="AlphaFoldDB" id="T1GYX8"/>
<reference evidence="9" key="1">
    <citation type="submission" date="2013-02" db="EMBL/GenBank/DDBJ databases">
        <authorList>
            <person name="Hughes D."/>
        </authorList>
    </citation>
    <scope>NUCLEOTIDE SEQUENCE</scope>
    <source>
        <strain>Durham</strain>
        <strain evidence="9">NC isolate 2 -- Noor lab</strain>
    </source>
</reference>
<keyword evidence="3 5" id="KW-1015">Disulfide bond</keyword>
<keyword evidence="4" id="KW-0325">Glycoprotein</keyword>
<dbReference type="EMBL" id="CAQQ02137751">
    <property type="status" value="NOT_ANNOTATED_CDS"/>
    <property type="molecule type" value="Genomic_DNA"/>
</dbReference>
<keyword evidence="9" id="KW-1185">Reference proteome</keyword>
<dbReference type="Gene3D" id="2.60.40.10">
    <property type="entry name" value="Immunoglobulins"/>
    <property type="match status" value="1"/>
</dbReference>
<dbReference type="PANTHER" id="PTHR19325">
    <property type="entry name" value="COMPLEMENT COMPONENT-RELATED SUSHI DOMAIN-CONTAINING"/>
    <property type="match status" value="1"/>
</dbReference>
<dbReference type="SUPFAM" id="SSF57535">
    <property type="entry name" value="Complement control module/SCR domain"/>
    <property type="match status" value="2"/>
</dbReference>
<evidence type="ECO:0000256" key="4">
    <source>
        <dbReference type="ARBA" id="ARBA00023180"/>
    </source>
</evidence>
<dbReference type="InterPro" id="IPR003599">
    <property type="entry name" value="Ig_sub"/>
</dbReference>
<evidence type="ECO:0000256" key="3">
    <source>
        <dbReference type="ARBA" id="ARBA00023157"/>
    </source>
</evidence>
<dbReference type="InterPro" id="IPR036179">
    <property type="entry name" value="Ig-like_dom_sf"/>
</dbReference>
<dbReference type="InterPro" id="IPR035976">
    <property type="entry name" value="Sushi/SCR/CCP_sf"/>
</dbReference>
<feature type="domain" description="Ig-like" evidence="6">
    <location>
        <begin position="19"/>
        <end position="113"/>
    </location>
</feature>
<keyword evidence="2" id="KW-0677">Repeat</keyword>
<evidence type="ECO:0008006" key="10">
    <source>
        <dbReference type="Google" id="ProtNLM"/>
    </source>
</evidence>
<dbReference type="InterPro" id="IPR007110">
    <property type="entry name" value="Ig-like_dom"/>
</dbReference>
<dbReference type="CDD" id="cd00033">
    <property type="entry name" value="CCP"/>
    <property type="match status" value="2"/>
</dbReference>
<keyword evidence="1 5" id="KW-0768">Sushi</keyword>
<evidence type="ECO:0000256" key="1">
    <source>
        <dbReference type="ARBA" id="ARBA00022659"/>
    </source>
</evidence>
<dbReference type="PROSITE" id="PS50835">
    <property type="entry name" value="IG_LIKE"/>
    <property type="match status" value="1"/>
</dbReference>
<dbReference type="InterPro" id="IPR000436">
    <property type="entry name" value="Sushi_SCR_CCP_dom"/>
</dbReference>
<evidence type="ECO:0000259" key="6">
    <source>
        <dbReference type="PROSITE" id="PS50835"/>
    </source>
</evidence>
<evidence type="ECO:0000256" key="2">
    <source>
        <dbReference type="ARBA" id="ARBA00022737"/>
    </source>
</evidence>
<dbReference type="SMART" id="SM00409">
    <property type="entry name" value="IG"/>
    <property type="match status" value="1"/>
</dbReference>
<reference evidence="8" key="2">
    <citation type="submission" date="2015-06" db="UniProtKB">
        <authorList>
            <consortium name="EnsemblMetazoa"/>
        </authorList>
    </citation>
    <scope>IDENTIFICATION</scope>
</reference>
<accession>T1GYX8</accession>
<proteinExistence type="predicted"/>
<sequence length="253" mass="27495">MPSCVPTTLLTNFSDDSPPSVRIKIGSGSGAFEPSGVLAVLPGSILHLDCMYPRARGSPEWSWTSWHKKYSTAWSSNPEEKSTKYRLTIKDITPQDSGSFTCSSPRGLTNSISIVVASSTCPKLPEPVPPLSLRLEGYKLGNRALYRCPLGFTVEGSINSTCLASGNWSSPPPTCQAVQCPALSLEDSHLSLTELNTSAWGKAVFKCQWGFKLNGPSRFVEVSEKSGPPKRPECLPDGNWSIPIPQCRNYEEV</sequence>
<dbReference type="SUPFAM" id="SSF48726">
    <property type="entry name" value="Immunoglobulin"/>
    <property type="match status" value="1"/>
</dbReference>
<dbReference type="PROSITE" id="PS50923">
    <property type="entry name" value="SUSHI"/>
    <property type="match status" value="2"/>
</dbReference>
<feature type="domain" description="Sushi" evidence="7">
    <location>
        <begin position="178"/>
        <end position="249"/>
    </location>
</feature>
<dbReference type="HOGENOM" id="CLU_1099564_0_0_1"/>
<feature type="disulfide bond" evidence="5">
    <location>
        <begin position="148"/>
        <end position="175"/>
    </location>
</feature>
<dbReference type="Proteomes" id="UP000015102">
    <property type="component" value="Unassembled WGS sequence"/>
</dbReference>
<comment type="caution">
    <text evidence="5">Lacks conserved residue(s) required for the propagation of feature annotation.</text>
</comment>
<protein>
    <recommendedName>
        <fullName evidence="10">Ig-like domain-containing protein</fullName>
    </recommendedName>
</protein>
<evidence type="ECO:0000313" key="9">
    <source>
        <dbReference type="Proteomes" id="UP000015102"/>
    </source>
</evidence>
<dbReference type="STRING" id="36166.T1GYX8"/>
<evidence type="ECO:0000256" key="5">
    <source>
        <dbReference type="PROSITE-ProRule" id="PRU00302"/>
    </source>
</evidence>
<dbReference type="FunFam" id="2.10.70.10:FF:000094">
    <property type="entry name" value="Uncharacterized protein, isoform B"/>
    <property type="match status" value="1"/>
</dbReference>
<feature type="domain" description="Sushi" evidence="7">
    <location>
        <begin position="119"/>
        <end position="177"/>
    </location>
</feature>
<dbReference type="PANTHER" id="PTHR19325:SF575">
    <property type="entry name" value="LOCOMOTION-RELATED PROTEIN HIKARU GENKI"/>
    <property type="match status" value="1"/>
</dbReference>
<dbReference type="Gene3D" id="2.10.70.10">
    <property type="entry name" value="Complement Module, domain 1"/>
    <property type="match status" value="2"/>
</dbReference>